<organism evidence="9 10">
    <name type="scientific">Cucumis melo var. makuwa</name>
    <name type="common">Oriental melon</name>
    <dbReference type="NCBI Taxonomy" id="1194695"/>
    <lineage>
        <taxon>Eukaryota</taxon>
        <taxon>Viridiplantae</taxon>
        <taxon>Streptophyta</taxon>
        <taxon>Embryophyta</taxon>
        <taxon>Tracheophyta</taxon>
        <taxon>Spermatophyta</taxon>
        <taxon>Magnoliopsida</taxon>
        <taxon>eudicotyledons</taxon>
        <taxon>Gunneridae</taxon>
        <taxon>Pentapetalae</taxon>
        <taxon>rosids</taxon>
        <taxon>fabids</taxon>
        <taxon>Cucurbitales</taxon>
        <taxon>Cucurbitaceae</taxon>
        <taxon>Benincaseae</taxon>
        <taxon>Cucumis</taxon>
    </lineage>
</organism>
<dbReference type="Proteomes" id="UP000321947">
    <property type="component" value="Unassembled WGS sequence"/>
</dbReference>
<sequence length="191" mass="21521">MKFAIDSARHTPPQQTDDFRALTTPAKSRNRLSPVTTSYFRVFRYFISPLIHASQLFLLNSNTMSAVNITNVAVLDNPSPFSTPLQFEISYECLSALKYGIPSIYLLSLFTSYMCSIMIVLFELHSIRVHFLRVDLSAFFLPSLTAICECMVVKILLMIDCSVDGYVVGELTKKFVVARAPSYQRPIGLCL</sequence>
<evidence type="ECO:0000313" key="10">
    <source>
        <dbReference type="Proteomes" id="UP000321947"/>
    </source>
</evidence>
<keyword evidence="8" id="KW-0812">Transmembrane</keyword>
<comment type="caution">
    <text evidence="9">The sequence shown here is derived from an EMBL/GenBank/DDBJ whole genome shotgun (WGS) entry which is preliminary data.</text>
</comment>
<dbReference type="SUPFAM" id="SSF101546">
    <property type="entry name" value="ASF1-like"/>
    <property type="match status" value="1"/>
</dbReference>
<dbReference type="EMBL" id="SSTD01015385">
    <property type="protein sequence ID" value="TYK02738.1"/>
    <property type="molecule type" value="Genomic_DNA"/>
</dbReference>
<proteinExistence type="inferred from homology"/>
<name>A0A5D3BUS4_CUCMM</name>
<dbReference type="InterPro" id="IPR036747">
    <property type="entry name" value="ASF1-like_sf"/>
</dbReference>
<evidence type="ECO:0000256" key="6">
    <source>
        <dbReference type="ARBA" id="ARBA00023242"/>
    </source>
</evidence>
<protein>
    <submittedName>
        <fullName evidence="9">Putative histone chaperone ASF1A</fullName>
    </submittedName>
</protein>
<evidence type="ECO:0000256" key="3">
    <source>
        <dbReference type="ARBA" id="ARBA00023015"/>
    </source>
</evidence>
<keyword evidence="8" id="KW-0472">Membrane</keyword>
<reference evidence="9 10" key="1">
    <citation type="submission" date="2019-08" db="EMBL/GenBank/DDBJ databases">
        <title>Draft genome sequences of two oriental melons (Cucumis melo L. var makuwa).</title>
        <authorList>
            <person name="Kwon S.-Y."/>
        </authorList>
    </citation>
    <scope>NUCLEOTIDE SEQUENCE [LARGE SCALE GENOMIC DNA]</scope>
    <source>
        <strain evidence="10">cv. Chang Bougi</strain>
        <tissue evidence="9">Leaf</tissue>
    </source>
</reference>
<evidence type="ECO:0000256" key="2">
    <source>
        <dbReference type="ARBA" id="ARBA00006051"/>
    </source>
</evidence>
<keyword evidence="6" id="KW-0539">Nucleus</keyword>
<evidence type="ECO:0000256" key="5">
    <source>
        <dbReference type="ARBA" id="ARBA00023186"/>
    </source>
</evidence>
<keyword evidence="4" id="KW-0804">Transcription</keyword>
<evidence type="ECO:0000256" key="8">
    <source>
        <dbReference type="SAM" id="Phobius"/>
    </source>
</evidence>
<dbReference type="Pfam" id="PF04729">
    <property type="entry name" value="ASF1_hist_chap"/>
    <property type="match status" value="1"/>
</dbReference>
<dbReference type="GO" id="GO:0006325">
    <property type="term" value="P:chromatin organization"/>
    <property type="evidence" value="ECO:0007669"/>
    <property type="project" value="InterPro"/>
</dbReference>
<evidence type="ECO:0000256" key="7">
    <source>
        <dbReference type="SAM" id="MobiDB-lite"/>
    </source>
</evidence>
<feature type="transmembrane region" description="Helical" evidence="8">
    <location>
        <begin position="104"/>
        <end position="124"/>
    </location>
</feature>
<dbReference type="AlphaFoldDB" id="A0A5D3BUS4"/>
<accession>A0A5D3BUS4</accession>
<dbReference type="GO" id="GO:0005634">
    <property type="term" value="C:nucleus"/>
    <property type="evidence" value="ECO:0007669"/>
    <property type="project" value="UniProtKB-SubCell"/>
</dbReference>
<comment type="subcellular location">
    <subcellularLocation>
        <location evidence="1">Nucleus</location>
    </subcellularLocation>
</comment>
<comment type="similarity">
    <text evidence="2">Belongs to the ASF1 family.</text>
</comment>
<keyword evidence="5" id="KW-0143">Chaperone</keyword>
<keyword evidence="8" id="KW-1133">Transmembrane helix</keyword>
<keyword evidence="3" id="KW-0805">Transcription regulation</keyword>
<feature type="transmembrane region" description="Helical" evidence="8">
    <location>
        <begin position="136"/>
        <end position="159"/>
    </location>
</feature>
<gene>
    <name evidence="9" type="ORF">E5676_scaffold1154G00400</name>
</gene>
<dbReference type="Gene3D" id="2.60.40.1490">
    <property type="entry name" value="Histone chaperone ASF1-like"/>
    <property type="match status" value="1"/>
</dbReference>
<evidence type="ECO:0000256" key="4">
    <source>
        <dbReference type="ARBA" id="ARBA00023163"/>
    </source>
</evidence>
<dbReference type="InterPro" id="IPR006818">
    <property type="entry name" value="ASF1-like"/>
</dbReference>
<feature type="region of interest" description="Disordered" evidence="7">
    <location>
        <begin position="1"/>
        <end position="23"/>
    </location>
</feature>
<evidence type="ECO:0000256" key="1">
    <source>
        <dbReference type="ARBA" id="ARBA00004123"/>
    </source>
</evidence>
<evidence type="ECO:0000313" key="9">
    <source>
        <dbReference type="EMBL" id="TYK02738.1"/>
    </source>
</evidence>